<comment type="caution">
    <text evidence="3">The sequence shown here is derived from an EMBL/GenBank/DDBJ whole genome shotgun (WGS) entry which is preliminary data.</text>
</comment>
<reference evidence="3 4" key="1">
    <citation type="journal article" date="2019" name="Int. J. Syst. Evol. Microbiol.">
        <title>The Global Catalogue of Microorganisms (GCM) 10K type strain sequencing project: providing services to taxonomists for standard genome sequencing and annotation.</title>
        <authorList>
            <consortium name="The Broad Institute Genomics Platform"/>
            <consortium name="The Broad Institute Genome Sequencing Center for Infectious Disease"/>
            <person name="Wu L."/>
            <person name="Ma J."/>
        </authorList>
    </citation>
    <scope>NUCLEOTIDE SEQUENCE [LARGE SCALE GENOMIC DNA]</scope>
    <source>
        <strain evidence="3 4">GX26</strain>
    </source>
</reference>
<evidence type="ECO:0000259" key="2">
    <source>
        <dbReference type="Pfam" id="PF03733"/>
    </source>
</evidence>
<keyword evidence="1" id="KW-0472">Membrane</keyword>
<accession>A0ABD5VBL8</accession>
<dbReference type="RefSeq" id="WP_336349272.1">
    <property type="nucleotide sequence ID" value="NZ_JAZAQL010000001.1"/>
</dbReference>
<dbReference type="InterPro" id="IPR005185">
    <property type="entry name" value="YccF"/>
</dbReference>
<dbReference type="EMBL" id="JBHSXN010000001">
    <property type="protein sequence ID" value="MFC6952283.1"/>
    <property type="molecule type" value="Genomic_DNA"/>
</dbReference>
<keyword evidence="4" id="KW-1185">Reference proteome</keyword>
<keyword evidence="1" id="KW-1133">Transmembrane helix</keyword>
<feature type="transmembrane region" description="Helical" evidence="1">
    <location>
        <begin position="7"/>
        <end position="30"/>
    </location>
</feature>
<proteinExistence type="predicted"/>
<dbReference type="Proteomes" id="UP001596395">
    <property type="component" value="Unassembled WGS sequence"/>
</dbReference>
<feature type="transmembrane region" description="Helical" evidence="1">
    <location>
        <begin position="36"/>
        <end position="55"/>
    </location>
</feature>
<protein>
    <submittedName>
        <fullName evidence="3">YccF domain-containing protein</fullName>
    </submittedName>
</protein>
<evidence type="ECO:0000313" key="3">
    <source>
        <dbReference type="EMBL" id="MFC6952283.1"/>
    </source>
</evidence>
<dbReference type="AlphaFoldDB" id="A0ABD5VBL8"/>
<gene>
    <name evidence="3" type="ORF">ACFQGB_05365</name>
</gene>
<name>A0ABD5VBL8_9EURY</name>
<dbReference type="Pfam" id="PF03733">
    <property type="entry name" value="YccF"/>
    <property type="match status" value="1"/>
</dbReference>
<evidence type="ECO:0000313" key="4">
    <source>
        <dbReference type="Proteomes" id="UP001596395"/>
    </source>
</evidence>
<evidence type="ECO:0000256" key="1">
    <source>
        <dbReference type="SAM" id="Phobius"/>
    </source>
</evidence>
<sequence>MANQHSLVVRIAWFLLVGWWLTLLAINVAWVLNVTIILLPLGIKIINRVPYLLTLKRRDTGFDPDGVPQTSLLVRAVYFVFVGWWASFIWANVAWFLCVTVIGIPFGIWMFGKLPYVTSLYRLDA</sequence>
<organism evidence="3 4">
    <name type="scientific">Halorubellus litoreus</name>
    <dbReference type="NCBI Taxonomy" id="755308"/>
    <lineage>
        <taxon>Archaea</taxon>
        <taxon>Methanobacteriati</taxon>
        <taxon>Methanobacteriota</taxon>
        <taxon>Stenosarchaea group</taxon>
        <taxon>Halobacteria</taxon>
        <taxon>Halobacteriales</taxon>
        <taxon>Halorubellaceae</taxon>
        <taxon>Halorubellus</taxon>
    </lineage>
</organism>
<feature type="transmembrane region" description="Helical" evidence="1">
    <location>
        <begin position="93"/>
        <end position="112"/>
    </location>
</feature>
<feature type="transmembrane region" description="Helical" evidence="1">
    <location>
        <begin position="67"/>
        <end position="87"/>
    </location>
</feature>
<keyword evidence="1" id="KW-0812">Transmembrane</keyword>
<feature type="domain" description="Inner membrane component" evidence="2">
    <location>
        <begin position="77"/>
        <end position="116"/>
    </location>
</feature>